<evidence type="ECO:0000313" key="2">
    <source>
        <dbReference type="Proteomes" id="UP000292702"/>
    </source>
</evidence>
<organism evidence="1 2">
    <name type="scientific">Steccherinum ochraceum</name>
    <dbReference type="NCBI Taxonomy" id="92696"/>
    <lineage>
        <taxon>Eukaryota</taxon>
        <taxon>Fungi</taxon>
        <taxon>Dikarya</taxon>
        <taxon>Basidiomycota</taxon>
        <taxon>Agaricomycotina</taxon>
        <taxon>Agaricomycetes</taxon>
        <taxon>Polyporales</taxon>
        <taxon>Steccherinaceae</taxon>
        <taxon>Steccherinum</taxon>
    </lineage>
</organism>
<dbReference type="AlphaFoldDB" id="A0A4R0RWI7"/>
<sequence length="266" mass="30328">MKLDSLRLSKARIGRSNSRSLWEALSHLLLLFIAIHHLDLDQVRITNLRPLHDSECLPPTLHPTQIQSLYLSHSRKSQIGLCLQLSQSIEVDQLVSLQFQENADIEIQSLFLAAQLYSNPMDLRFVSRELETIHYNLPTIDTDDFGSLDLFSYAWRHVISSVAVVPANLPLSIMSFQATVPRILLGNPYGDQSLERINRLMYWNRLAHGLVRLTSLKTVKVDLVVVPQTQPFDVVQEFFDYFQRGFNGMRDVFGQAGSPNLELNVS</sequence>
<keyword evidence="2" id="KW-1185">Reference proteome</keyword>
<name>A0A4R0RWI7_9APHY</name>
<comment type="caution">
    <text evidence="1">The sequence shown here is derived from an EMBL/GenBank/DDBJ whole genome shotgun (WGS) entry which is preliminary data.</text>
</comment>
<proteinExistence type="predicted"/>
<dbReference type="Proteomes" id="UP000292702">
    <property type="component" value="Unassembled WGS sequence"/>
</dbReference>
<reference evidence="1 2" key="1">
    <citation type="submission" date="2018-11" db="EMBL/GenBank/DDBJ databases">
        <title>Genome assembly of Steccherinum ochraceum LE-BIN_3174, the white-rot fungus of the Steccherinaceae family (The Residual Polyporoid clade, Polyporales, Basidiomycota).</title>
        <authorList>
            <person name="Fedorova T.V."/>
            <person name="Glazunova O.A."/>
            <person name="Landesman E.O."/>
            <person name="Moiseenko K.V."/>
            <person name="Psurtseva N.V."/>
            <person name="Savinova O.S."/>
            <person name="Shakhova N.V."/>
            <person name="Tyazhelova T.V."/>
            <person name="Vasina D.V."/>
        </authorList>
    </citation>
    <scope>NUCLEOTIDE SEQUENCE [LARGE SCALE GENOMIC DNA]</scope>
    <source>
        <strain evidence="1 2">LE-BIN_3174</strain>
    </source>
</reference>
<evidence type="ECO:0000313" key="1">
    <source>
        <dbReference type="EMBL" id="TCD67234.1"/>
    </source>
</evidence>
<protein>
    <submittedName>
        <fullName evidence="1">Uncharacterized protein</fullName>
    </submittedName>
</protein>
<dbReference type="EMBL" id="RWJN01000105">
    <property type="protein sequence ID" value="TCD67234.1"/>
    <property type="molecule type" value="Genomic_DNA"/>
</dbReference>
<accession>A0A4R0RWI7</accession>
<gene>
    <name evidence="1" type="ORF">EIP91_000363</name>
</gene>